<dbReference type="PANTHER" id="PTHR24159">
    <property type="match status" value="1"/>
</dbReference>
<dbReference type="InterPro" id="IPR036770">
    <property type="entry name" value="Ankyrin_rpt-contain_sf"/>
</dbReference>
<dbReference type="EMBL" id="JAPFFF010000004">
    <property type="protein sequence ID" value="KAK8893080.1"/>
    <property type="molecule type" value="Genomic_DNA"/>
</dbReference>
<comment type="caution">
    <text evidence="1">The sequence shown here is derived from an EMBL/GenBank/DDBJ whole genome shotgun (WGS) entry which is preliminary data.</text>
</comment>
<dbReference type="PANTHER" id="PTHR24159:SF5">
    <property type="entry name" value="ANK_REP_REGION DOMAIN-CONTAINING PROTEIN"/>
    <property type="match status" value="1"/>
</dbReference>
<evidence type="ECO:0000313" key="2">
    <source>
        <dbReference type="Proteomes" id="UP001470230"/>
    </source>
</evidence>
<gene>
    <name evidence="1" type="ORF">M9Y10_030343</name>
</gene>
<proteinExistence type="predicted"/>
<name>A0ABR2KPP2_9EUKA</name>
<evidence type="ECO:0008006" key="3">
    <source>
        <dbReference type="Google" id="ProtNLM"/>
    </source>
</evidence>
<evidence type="ECO:0000313" key="1">
    <source>
        <dbReference type="EMBL" id="KAK8893080.1"/>
    </source>
</evidence>
<organism evidence="1 2">
    <name type="scientific">Tritrichomonas musculus</name>
    <dbReference type="NCBI Taxonomy" id="1915356"/>
    <lineage>
        <taxon>Eukaryota</taxon>
        <taxon>Metamonada</taxon>
        <taxon>Parabasalia</taxon>
        <taxon>Tritrichomonadida</taxon>
        <taxon>Tritrichomonadidae</taxon>
        <taxon>Tritrichomonas</taxon>
    </lineage>
</organism>
<accession>A0ABR2KPP2</accession>
<sequence length="375" mass="45200">MSIQAFLNKMKTIHENLLDFIDNKEFTEENLEHLLNILDESHISSNHQDFLLLLRMISNISKYHNRGHDFFKKIDSILKKCENEIKDYPNWQIFNVFKSSKRILLFLLKEEILKMDDYIAKKIMTTDKFIQAHYPQYFCKELKPFMNEKWLHQIEDKEWVKELNKELPNDFEEKRERGENDSYICKLIQEDLVDEFIAHVNMENCSLDSIINASIYETNNFLLKKQNISMIEYAAFFGSIQIFQYLRLNKATLGDSLYSYAFQSNNQEMILLLEETYTNYIIPYEAFQHYVKSIASHHNDIATYIQNKYLDNMQIESCQIFCSLKYHNFGFVQQNFINQKSFCYLCKYDYYTLVDILLKDFNVDVNDKIIYYFYY</sequence>
<dbReference type="SUPFAM" id="SSF48403">
    <property type="entry name" value="Ankyrin repeat"/>
    <property type="match status" value="1"/>
</dbReference>
<protein>
    <recommendedName>
        <fullName evidence="3">DUF3447 domain-containing protein</fullName>
    </recommendedName>
</protein>
<keyword evidence="2" id="KW-1185">Reference proteome</keyword>
<reference evidence="1 2" key="1">
    <citation type="submission" date="2024-04" db="EMBL/GenBank/DDBJ databases">
        <title>Tritrichomonas musculus Genome.</title>
        <authorList>
            <person name="Alves-Ferreira E."/>
            <person name="Grigg M."/>
            <person name="Lorenzi H."/>
            <person name="Galac M."/>
        </authorList>
    </citation>
    <scope>NUCLEOTIDE SEQUENCE [LARGE SCALE GENOMIC DNA]</scope>
    <source>
        <strain evidence="1 2">EAF2021</strain>
    </source>
</reference>
<dbReference type="Proteomes" id="UP001470230">
    <property type="component" value="Unassembled WGS sequence"/>
</dbReference>